<name>H2ZPJ2_CIOSA</name>
<dbReference type="AlphaFoldDB" id="H2ZPJ2"/>
<dbReference type="Proteomes" id="UP000007875">
    <property type="component" value="Unassembled WGS sequence"/>
</dbReference>
<reference evidence="1" key="3">
    <citation type="submission" date="2025-09" db="UniProtKB">
        <authorList>
            <consortium name="Ensembl"/>
        </authorList>
    </citation>
    <scope>IDENTIFICATION</scope>
</reference>
<proteinExistence type="predicted"/>
<evidence type="ECO:0000313" key="2">
    <source>
        <dbReference type="Proteomes" id="UP000007875"/>
    </source>
</evidence>
<reference evidence="2" key="1">
    <citation type="submission" date="2003-08" db="EMBL/GenBank/DDBJ databases">
        <authorList>
            <person name="Birren B."/>
            <person name="Nusbaum C."/>
            <person name="Abebe A."/>
            <person name="Abouelleil A."/>
            <person name="Adekoya E."/>
            <person name="Ait-zahra M."/>
            <person name="Allen N."/>
            <person name="Allen T."/>
            <person name="An P."/>
            <person name="Anderson M."/>
            <person name="Anderson S."/>
            <person name="Arachchi H."/>
            <person name="Armbruster J."/>
            <person name="Bachantsang P."/>
            <person name="Baldwin J."/>
            <person name="Barry A."/>
            <person name="Bayul T."/>
            <person name="Blitshsteyn B."/>
            <person name="Bloom T."/>
            <person name="Blye J."/>
            <person name="Boguslavskiy L."/>
            <person name="Borowsky M."/>
            <person name="Boukhgalter B."/>
            <person name="Brunache A."/>
            <person name="Butler J."/>
            <person name="Calixte N."/>
            <person name="Calvo S."/>
            <person name="Camarata J."/>
            <person name="Campo K."/>
            <person name="Chang J."/>
            <person name="Cheshatsang Y."/>
            <person name="Citroen M."/>
            <person name="Collymore A."/>
            <person name="Considine T."/>
            <person name="Cook A."/>
            <person name="Cooke P."/>
            <person name="Corum B."/>
            <person name="Cuomo C."/>
            <person name="David R."/>
            <person name="Dawoe T."/>
            <person name="Degray S."/>
            <person name="Dodge S."/>
            <person name="Dooley K."/>
            <person name="Dorje P."/>
            <person name="Dorjee K."/>
            <person name="Dorris L."/>
            <person name="Duffey N."/>
            <person name="Dupes A."/>
            <person name="Elkins T."/>
            <person name="Engels R."/>
            <person name="Erickson J."/>
            <person name="Farina A."/>
            <person name="Faro S."/>
            <person name="Ferreira P."/>
            <person name="Fischer H."/>
            <person name="Fitzgerald M."/>
            <person name="Foley K."/>
            <person name="Gage D."/>
            <person name="Galagan J."/>
            <person name="Gearin G."/>
            <person name="Gnerre S."/>
            <person name="Gnirke A."/>
            <person name="Goyette A."/>
            <person name="Graham J."/>
            <person name="Grandbois E."/>
            <person name="Gyaltsen K."/>
            <person name="Hafez N."/>
            <person name="Hagopian D."/>
            <person name="Hagos B."/>
            <person name="Hall J."/>
            <person name="Hatcher B."/>
            <person name="Heller A."/>
            <person name="Higgins H."/>
            <person name="Honan T."/>
            <person name="Horn A."/>
            <person name="Houde N."/>
            <person name="Hughes L."/>
            <person name="Hulme W."/>
            <person name="Husby E."/>
            <person name="Iliev I."/>
            <person name="Jaffe D."/>
            <person name="Jones C."/>
            <person name="Kamal M."/>
            <person name="Kamat A."/>
            <person name="Kamvysselis M."/>
            <person name="Karlsson E."/>
            <person name="Kells C."/>
            <person name="Kieu A."/>
            <person name="Kisner P."/>
            <person name="Kodira C."/>
            <person name="Kulbokas E."/>
            <person name="Labutti K."/>
            <person name="Lama D."/>
            <person name="Landers T."/>
            <person name="Leger J."/>
            <person name="Levine S."/>
            <person name="Lewis D."/>
            <person name="Lewis T."/>
            <person name="Lindblad-toh K."/>
            <person name="Liu X."/>
            <person name="Lokyitsang T."/>
            <person name="Lokyitsang Y."/>
            <person name="Lucien O."/>
            <person name="Lui A."/>
            <person name="Ma L.J."/>
            <person name="Mabbitt R."/>
            <person name="Macdonald J."/>
            <person name="Maclean C."/>
            <person name="Major J."/>
            <person name="Manning J."/>
            <person name="Marabella R."/>
            <person name="Maru K."/>
            <person name="Matthews C."/>
            <person name="Mauceli E."/>
            <person name="Mccarthy M."/>
            <person name="Mcdonough S."/>
            <person name="Mcghee T."/>
            <person name="Meldrim J."/>
            <person name="Meneus L."/>
            <person name="Mesirov J."/>
            <person name="Mihalev A."/>
            <person name="Mihova T."/>
            <person name="Mikkelsen T."/>
            <person name="Mlenga V."/>
            <person name="Moru K."/>
            <person name="Mozes J."/>
            <person name="Mulrain L."/>
            <person name="Munson G."/>
            <person name="Naylor J."/>
            <person name="Newes C."/>
            <person name="Nguyen C."/>
            <person name="Nguyen N."/>
            <person name="Nguyen T."/>
            <person name="Nicol R."/>
            <person name="Nielsen C."/>
            <person name="Nizzari M."/>
            <person name="Norbu C."/>
            <person name="Norbu N."/>
            <person name="O'donnell P."/>
            <person name="Okoawo O."/>
            <person name="O'leary S."/>
            <person name="Omotosho B."/>
            <person name="O'neill K."/>
            <person name="Osman S."/>
            <person name="Parker S."/>
            <person name="Perrin D."/>
            <person name="Phunkhang P."/>
            <person name="Piqani B."/>
            <person name="Purcell S."/>
            <person name="Rachupka T."/>
            <person name="Ramasamy U."/>
            <person name="Rameau R."/>
            <person name="Ray V."/>
            <person name="Raymond C."/>
            <person name="Retta R."/>
            <person name="Richardson S."/>
            <person name="Rise C."/>
            <person name="Rodriguez J."/>
            <person name="Rogers J."/>
            <person name="Rogov P."/>
            <person name="Rutman M."/>
            <person name="Schupbach R."/>
            <person name="Seaman C."/>
            <person name="Settipalli S."/>
            <person name="Sharpe T."/>
            <person name="Sheridan J."/>
            <person name="Sherpa N."/>
            <person name="Shi J."/>
            <person name="Smirnov S."/>
            <person name="Smith C."/>
            <person name="Sougnez C."/>
            <person name="Spencer B."/>
            <person name="Stalker J."/>
            <person name="Stange-thomann N."/>
            <person name="Stavropoulos S."/>
            <person name="Stetson K."/>
            <person name="Stone C."/>
            <person name="Stone S."/>
            <person name="Stubbs M."/>
            <person name="Talamas J."/>
            <person name="Tchuinga P."/>
            <person name="Tenzing P."/>
            <person name="Tesfaye S."/>
            <person name="Theodore J."/>
            <person name="Thoulutsang Y."/>
            <person name="Topham K."/>
            <person name="Towey S."/>
            <person name="Tsamla T."/>
            <person name="Tsomo N."/>
            <person name="Vallee D."/>
            <person name="Vassiliev H."/>
            <person name="Venkataraman V."/>
            <person name="Vinson J."/>
            <person name="Vo A."/>
            <person name="Wade C."/>
            <person name="Wang S."/>
            <person name="Wangchuk T."/>
            <person name="Wangdi T."/>
            <person name="Whittaker C."/>
            <person name="Wilkinson J."/>
            <person name="Wu Y."/>
            <person name="Wyman D."/>
            <person name="Yadav S."/>
            <person name="Yang S."/>
            <person name="Yang X."/>
            <person name="Yeager S."/>
            <person name="Yee E."/>
            <person name="Young G."/>
            <person name="Zainoun J."/>
            <person name="Zembeck L."/>
            <person name="Zimmer A."/>
            <person name="Zody M."/>
            <person name="Lander E."/>
        </authorList>
    </citation>
    <scope>NUCLEOTIDE SEQUENCE [LARGE SCALE GENOMIC DNA]</scope>
</reference>
<accession>H2ZPJ2</accession>
<dbReference type="HOGENOM" id="CLU_1880042_0_0_1"/>
<dbReference type="Ensembl" id="ENSCSAVT00000019718.1">
    <property type="protein sequence ID" value="ENSCSAVP00000019508.1"/>
    <property type="gene ID" value="ENSCSAVG00000011434.1"/>
</dbReference>
<evidence type="ECO:0000313" key="1">
    <source>
        <dbReference type="Ensembl" id="ENSCSAVP00000019508.1"/>
    </source>
</evidence>
<sequence>MFLDFVTTEFPANLQIVSGLLQTMNYFPIPKIYLGGKVDLFMEEAFNVYMEPGQLALLVFPYIKELIQQIKFFPENWLKTCVETAAFRMQHLVKCMDNLRLKAYLAFMTCTLHYVNTVFHALSFNMYESIHKDVET</sequence>
<dbReference type="GeneTree" id="ENSGT00660000097235"/>
<reference evidence="1" key="2">
    <citation type="submission" date="2025-08" db="UniProtKB">
        <authorList>
            <consortium name="Ensembl"/>
        </authorList>
    </citation>
    <scope>IDENTIFICATION</scope>
</reference>
<keyword evidence="2" id="KW-1185">Reference proteome</keyword>
<dbReference type="InParanoid" id="H2ZPJ2"/>
<protein>
    <submittedName>
        <fullName evidence="1">Uncharacterized protein</fullName>
    </submittedName>
</protein>
<dbReference type="OMA" id="PCIKELM"/>
<organism evidence="1 2">
    <name type="scientific">Ciona savignyi</name>
    <name type="common">Pacific transparent sea squirt</name>
    <dbReference type="NCBI Taxonomy" id="51511"/>
    <lineage>
        <taxon>Eukaryota</taxon>
        <taxon>Metazoa</taxon>
        <taxon>Chordata</taxon>
        <taxon>Tunicata</taxon>
        <taxon>Ascidiacea</taxon>
        <taxon>Phlebobranchia</taxon>
        <taxon>Cionidae</taxon>
        <taxon>Ciona</taxon>
    </lineage>
</organism>